<dbReference type="Proteomes" id="UP000267096">
    <property type="component" value="Unassembled WGS sequence"/>
</dbReference>
<sequence>MVGGVDLTGVVIEDDAEDELSSVLERARKIRQAEIKKEDTEVDSAAKSGKGMGSGVLPDEDHFSLGEARKILSFLTTVWIQNE</sequence>
<feature type="region of interest" description="Disordered" evidence="1">
    <location>
        <begin position="38"/>
        <end position="58"/>
    </location>
</feature>
<dbReference type="EMBL" id="UYRR01027984">
    <property type="protein sequence ID" value="VDK38494.1"/>
    <property type="molecule type" value="Genomic_DNA"/>
</dbReference>
<dbReference type="AlphaFoldDB" id="A0A3P6R120"/>
<gene>
    <name evidence="2" type="ORF">ASIM_LOCUS9304</name>
</gene>
<reference evidence="2 3" key="1">
    <citation type="submission" date="2018-11" db="EMBL/GenBank/DDBJ databases">
        <authorList>
            <consortium name="Pathogen Informatics"/>
        </authorList>
    </citation>
    <scope>NUCLEOTIDE SEQUENCE [LARGE SCALE GENOMIC DNA]</scope>
</reference>
<keyword evidence="3" id="KW-1185">Reference proteome</keyword>
<evidence type="ECO:0000313" key="3">
    <source>
        <dbReference type="Proteomes" id="UP000267096"/>
    </source>
</evidence>
<organism evidence="2 3">
    <name type="scientific">Anisakis simplex</name>
    <name type="common">Herring worm</name>
    <dbReference type="NCBI Taxonomy" id="6269"/>
    <lineage>
        <taxon>Eukaryota</taxon>
        <taxon>Metazoa</taxon>
        <taxon>Ecdysozoa</taxon>
        <taxon>Nematoda</taxon>
        <taxon>Chromadorea</taxon>
        <taxon>Rhabditida</taxon>
        <taxon>Spirurina</taxon>
        <taxon>Ascaridomorpha</taxon>
        <taxon>Ascaridoidea</taxon>
        <taxon>Anisakidae</taxon>
        <taxon>Anisakis</taxon>
        <taxon>Anisakis simplex complex</taxon>
    </lineage>
</organism>
<evidence type="ECO:0000256" key="1">
    <source>
        <dbReference type="SAM" id="MobiDB-lite"/>
    </source>
</evidence>
<evidence type="ECO:0000313" key="2">
    <source>
        <dbReference type="EMBL" id="VDK38494.1"/>
    </source>
</evidence>
<proteinExistence type="predicted"/>
<name>A0A3P6R120_ANISI</name>
<protein>
    <submittedName>
        <fullName evidence="2">Uncharacterized protein</fullName>
    </submittedName>
</protein>
<accession>A0A3P6R120</accession>